<protein>
    <submittedName>
        <fullName evidence="8">Extracellular protease</fullName>
    </submittedName>
</protein>
<dbReference type="InterPro" id="IPR000209">
    <property type="entry name" value="Peptidase_S8/S53_dom"/>
</dbReference>
<dbReference type="KEGG" id="ery:CP97_04980"/>
<dbReference type="CDD" id="cd05561">
    <property type="entry name" value="Peptidases_S8_4"/>
    <property type="match status" value="1"/>
</dbReference>
<evidence type="ECO:0000256" key="1">
    <source>
        <dbReference type="ARBA" id="ARBA00011073"/>
    </source>
</evidence>
<feature type="domain" description="Peptidase S8/S53" evidence="7">
    <location>
        <begin position="228"/>
        <end position="415"/>
    </location>
</feature>
<dbReference type="Pfam" id="PF00082">
    <property type="entry name" value="Peptidase_S8"/>
    <property type="match status" value="1"/>
</dbReference>
<name>A0A0H4VA53_9SPHN</name>
<dbReference type="PANTHER" id="PTHR43806">
    <property type="entry name" value="PEPTIDASE S8"/>
    <property type="match status" value="1"/>
</dbReference>
<evidence type="ECO:0000313" key="9">
    <source>
        <dbReference type="Proteomes" id="UP000059113"/>
    </source>
</evidence>
<dbReference type="GO" id="GO:0006508">
    <property type="term" value="P:proteolysis"/>
    <property type="evidence" value="ECO:0007669"/>
    <property type="project" value="UniProtKB-KW"/>
</dbReference>
<dbReference type="RefSeq" id="WP_063612362.1">
    <property type="nucleotide sequence ID" value="NZ_CP011310.1"/>
</dbReference>
<feature type="signal peptide" evidence="6">
    <location>
        <begin position="1"/>
        <end position="22"/>
    </location>
</feature>
<dbReference type="PANTHER" id="PTHR43806:SF11">
    <property type="entry name" value="CEREVISIN-RELATED"/>
    <property type="match status" value="1"/>
</dbReference>
<reference evidence="8 9" key="1">
    <citation type="journal article" date="2015" name="Int. J. Syst. Evol. Microbiol.">
        <title>Erythrobacter atlanticus sp. nov., a bacterium from ocean sediment able to degrade polycyclic aromatic hydrocarbons.</title>
        <authorList>
            <person name="Zhuang L."/>
            <person name="Liu Y."/>
            <person name="Wang L."/>
            <person name="Wang W."/>
            <person name="Shao Z."/>
        </authorList>
    </citation>
    <scope>NUCLEOTIDE SEQUENCE [LARGE SCALE GENOMIC DNA]</scope>
    <source>
        <strain evidence="9">s21-N3</strain>
    </source>
</reference>
<feature type="active site" description="Charge relay system" evidence="5">
    <location>
        <position position="372"/>
    </location>
</feature>
<evidence type="ECO:0000256" key="3">
    <source>
        <dbReference type="ARBA" id="ARBA00022801"/>
    </source>
</evidence>
<keyword evidence="2 5" id="KW-0645">Protease</keyword>
<dbReference type="GO" id="GO:0004252">
    <property type="term" value="F:serine-type endopeptidase activity"/>
    <property type="evidence" value="ECO:0007669"/>
    <property type="project" value="UniProtKB-UniRule"/>
</dbReference>
<dbReference type="PROSITE" id="PS00138">
    <property type="entry name" value="SUBTILASE_SER"/>
    <property type="match status" value="1"/>
</dbReference>
<evidence type="ECO:0000313" key="8">
    <source>
        <dbReference type="EMBL" id="AKQ41512.1"/>
    </source>
</evidence>
<keyword evidence="3 5" id="KW-0378">Hydrolase</keyword>
<comment type="similarity">
    <text evidence="1 5">Belongs to the peptidase S8 family.</text>
</comment>
<gene>
    <name evidence="8" type="ORF">CP97_04980</name>
</gene>
<keyword evidence="4 5" id="KW-0720">Serine protease</keyword>
<organism evidence="8 9">
    <name type="scientific">Aurantiacibacter atlanticus</name>
    <dbReference type="NCBI Taxonomy" id="1648404"/>
    <lineage>
        <taxon>Bacteria</taxon>
        <taxon>Pseudomonadati</taxon>
        <taxon>Pseudomonadota</taxon>
        <taxon>Alphaproteobacteria</taxon>
        <taxon>Sphingomonadales</taxon>
        <taxon>Erythrobacteraceae</taxon>
        <taxon>Aurantiacibacter</taxon>
    </lineage>
</organism>
<evidence type="ECO:0000256" key="2">
    <source>
        <dbReference type="ARBA" id="ARBA00022670"/>
    </source>
</evidence>
<evidence type="ECO:0000256" key="5">
    <source>
        <dbReference type="PROSITE-ProRule" id="PRU01240"/>
    </source>
</evidence>
<evidence type="ECO:0000256" key="6">
    <source>
        <dbReference type="SAM" id="SignalP"/>
    </source>
</evidence>
<feature type="chain" id="PRO_5005210688" evidence="6">
    <location>
        <begin position="23"/>
        <end position="425"/>
    </location>
</feature>
<reference evidence="9" key="2">
    <citation type="submission" date="2015-04" db="EMBL/GenBank/DDBJ databases">
        <title>The complete genome sequence of Erythrobacter sp. s21-N3.</title>
        <authorList>
            <person name="Zhuang L."/>
            <person name="Liu Y."/>
            <person name="Shao Z."/>
        </authorList>
    </citation>
    <scope>NUCLEOTIDE SEQUENCE [LARGE SCALE GENOMIC DNA]</scope>
    <source>
        <strain evidence="9">s21-N3</strain>
    </source>
</reference>
<dbReference type="PATRIC" id="fig|1648404.4.peg.1040"/>
<feature type="active site" description="Charge relay system" evidence="5">
    <location>
        <position position="203"/>
    </location>
</feature>
<dbReference type="SUPFAM" id="SSF52743">
    <property type="entry name" value="Subtilisin-like"/>
    <property type="match status" value="1"/>
</dbReference>
<sequence length="425" mass="44802">MKIRFPSLTFIFALSAAVPASAQIGVPMGTPMGMPGVQDLPRPALDPVLDPLIESVLHRTDRLTGRLAREVEGLAQDRLRRIDRLVQRNRDIIERDARGEAARRGELLVMDANAADIVRAEQAGYRVIGQEDFEGLGIDVVRFALPRGTELDNGQEALGRIMPDATISADNLYFQSGQAGSPAQQVATSPFNRGNFAPVGMIDGAPASAVPVTAMRSFADGGGTPSDHGSAIASLLRSAGANRIHAADVYGTDRAGGNALAIARALGWLAQNGARVVTISLVGPDNPVLARAIASTRLRGVVVVAAVGNDGPAAPPAYPASYTGVVAVTAVDRHERALLEAGRALHLDYSAPGANIYGLDRRGRSQRLRGTSYATPLVAARIAAALGRGEQWRSVLDEEAHDLGPRGADEIYGRGLVCRACAIRR</sequence>
<dbReference type="AlphaFoldDB" id="A0A0H4VA53"/>
<dbReference type="Gene3D" id="3.40.50.200">
    <property type="entry name" value="Peptidase S8/S53 domain"/>
    <property type="match status" value="1"/>
</dbReference>
<proteinExistence type="inferred from homology"/>
<evidence type="ECO:0000256" key="4">
    <source>
        <dbReference type="ARBA" id="ARBA00022825"/>
    </source>
</evidence>
<dbReference type="Proteomes" id="UP000059113">
    <property type="component" value="Chromosome"/>
</dbReference>
<evidence type="ECO:0000259" key="7">
    <source>
        <dbReference type="Pfam" id="PF00082"/>
    </source>
</evidence>
<dbReference type="EMBL" id="CP011310">
    <property type="protein sequence ID" value="AKQ41512.1"/>
    <property type="molecule type" value="Genomic_DNA"/>
</dbReference>
<keyword evidence="9" id="KW-1185">Reference proteome</keyword>
<dbReference type="InterPro" id="IPR050131">
    <property type="entry name" value="Peptidase_S8_subtilisin-like"/>
</dbReference>
<dbReference type="PROSITE" id="PS51892">
    <property type="entry name" value="SUBTILASE"/>
    <property type="match status" value="1"/>
</dbReference>
<dbReference type="InterPro" id="IPR036852">
    <property type="entry name" value="Peptidase_S8/S53_dom_sf"/>
</dbReference>
<keyword evidence="6" id="KW-0732">Signal</keyword>
<feature type="active site" description="Charge relay system" evidence="5">
    <location>
        <position position="228"/>
    </location>
</feature>
<dbReference type="InterPro" id="IPR023828">
    <property type="entry name" value="Peptidase_S8_Ser-AS"/>
</dbReference>
<accession>A0A0H4VA53</accession>
<dbReference type="STRING" id="1648404.CP97_04980"/>